<protein>
    <recommendedName>
        <fullName evidence="9">Lipoprotein signal peptidase</fullName>
        <ecNumber evidence="9">3.4.23.36</ecNumber>
    </recommendedName>
    <alternativeName>
        <fullName evidence="9">Prolipoprotein signal peptidase</fullName>
    </alternativeName>
    <alternativeName>
        <fullName evidence="9">Signal peptidase II</fullName>
        <shortName evidence="9">SPase II</shortName>
    </alternativeName>
</protein>
<comment type="function">
    <text evidence="9 10">This protein specifically catalyzes the removal of signal peptides from prolipoproteins.</text>
</comment>
<proteinExistence type="inferred from homology"/>
<evidence type="ECO:0000256" key="9">
    <source>
        <dbReference type="HAMAP-Rule" id="MF_00161"/>
    </source>
</evidence>
<feature type="active site" evidence="9">
    <location>
        <position position="129"/>
    </location>
</feature>
<evidence type="ECO:0000256" key="6">
    <source>
        <dbReference type="ARBA" id="ARBA00022801"/>
    </source>
</evidence>
<evidence type="ECO:0000256" key="4">
    <source>
        <dbReference type="ARBA" id="ARBA00022692"/>
    </source>
</evidence>
<evidence type="ECO:0000256" key="3">
    <source>
        <dbReference type="ARBA" id="ARBA00022670"/>
    </source>
</evidence>
<dbReference type="GO" id="GO:0005886">
    <property type="term" value="C:plasma membrane"/>
    <property type="evidence" value="ECO:0007669"/>
    <property type="project" value="UniProtKB-SubCell"/>
</dbReference>
<feature type="active site" evidence="9">
    <location>
        <position position="147"/>
    </location>
</feature>
<gene>
    <name evidence="9" type="primary">lspA</name>
    <name evidence="12" type="ORF">CSA61_01725</name>
</gene>
<keyword evidence="3 9" id="KW-0645">Protease</keyword>
<dbReference type="PANTHER" id="PTHR33695:SF1">
    <property type="entry name" value="LIPOPROTEIN SIGNAL PEPTIDASE"/>
    <property type="match status" value="1"/>
</dbReference>
<dbReference type="PRINTS" id="PR00781">
    <property type="entry name" value="LIPOSIGPTASE"/>
</dbReference>
<dbReference type="HAMAP" id="MF_00161">
    <property type="entry name" value="LspA"/>
    <property type="match status" value="1"/>
</dbReference>
<dbReference type="PROSITE" id="PS00855">
    <property type="entry name" value="SPASE_II"/>
    <property type="match status" value="1"/>
</dbReference>
<dbReference type="AlphaFoldDB" id="A0A2G6JAU4"/>
<feature type="transmembrane region" description="Helical" evidence="9">
    <location>
        <begin position="100"/>
        <end position="119"/>
    </location>
</feature>
<feature type="transmembrane region" description="Helical" evidence="9">
    <location>
        <begin position="73"/>
        <end position="93"/>
    </location>
</feature>
<accession>A0A2G6JAU4</accession>
<evidence type="ECO:0000313" key="12">
    <source>
        <dbReference type="EMBL" id="PIE20516.1"/>
    </source>
</evidence>
<keyword evidence="7 9" id="KW-1133">Transmembrane helix</keyword>
<dbReference type="Proteomes" id="UP000242733">
    <property type="component" value="Unassembled WGS sequence"/>
</dbReference>
<dbReference type="InterPro" id="IPR001872">
    <property type="entry name" value="Peptidase_A8"/>
</dbReference>
<dbReference type="EMBL" id="PDSG01000006">
    <property type="protein sequence ID" value="PIE20516.1"/>
    <property type="molecule type" value="Genomic_DNA"/>
</dbReference>
<evidence type="ECO:0000256" key="8">
    <source>
        <dbReference type="ARBA" id="ARBA00023136"/>
    </source>
</evidence>
<feature type="transmembrane region" description="Helical" evidence="9">
    <location>
        <begin position="139"/>
        <end position="159"/>
    </location>
</feature>
<evidence type="ECO:0000256" key="11">
    <source>
        <dbReference type="RuleBase" id="RU004181"/>
    </source>
</evidence>
<name>A0A2G6JAU4_NEPCE</name>
<dbReference type="UniPathway" id="UPA00665"/>
<keyword evidence="6 9" id="KW-0378">Hydrolase</keyword>
<comment type="caution">
    <text evidence="12">The sequence shown here is derived from an EMBL/GenBank/DDBJ whole genome shotgun (WGS) entry which is preliminary data.</text>
</comment>
<dbReference type="EC" id="3.4.23.36" evidence="9"/>
<dbReference type="NCBIfam" id="TIGR00077">
    <property type="entry name" value="lspA"/>
    <property type="match status" value="1"/>
</dbReference>
<evidence type="ECO:0000256" key="7">
    <source>
        <dbReference type="ARBA" id="ARBA00022989"/>
    </source>
</evidence>
<comment type="subcellular location">
    <subcellularLocation>
        <location evidence="9">Cell membrane</location>
        <topology evidence="9">Multi-pass membrane protein</topology>
    </subcellularLocation>
</comment>
<comment type="catalytic activity">
    <reaction evidence="9 10">
        <text>Release of signal peptides from bacterial membrane prolipoproteins. Hydrolyzes -Xaa-Yaa-Zaa-|-(S,diacylglyceryl)Cys-, in which Xaa is hydrophobic (preferably Leu), and Yaa (Ala or Ser) and Zaa (Gly or Ala) have small, neutral side chains.</text>
        <dbReference type="EC" id="3.4.23.36"/>
    </reaction>
</comment>
<evidence type="ECO:0000256" key="1">
    <source>
        <dbReference type="ARBA" id="ARBA00006139"/>
    </source>
</evidence>
<evidence type="ECO:0000256" key="2">
    <source>
        <dbReference type="ARBA" id="ARBA00022475"/>
    </source>
</evidence>
<feature type="transmembrane region" description="Helical" evidence="9">
    <location>
        <begin position="17"/>
        <end position="36"/>
    </location>
</feature>
<sequence length="180" mass="20083">MAEEQQKKTSESSGSLIWLRLALAVVIVDLGTKYLADTFLVYADPNPILPFFDLTLLYNKGAAFSFLADAGGWQRWFFVAIAAVVSVVLVVWLQRTQRKVWWLGLGLSLILGGALGNLYDRAVMGYVVDFLSFHYGNYFFPAFNLADSAITVGATIMLLDMLFLEGKRRAADEKALEEKK</sequence>
<keyword evidence="2 9" id="KW-1003">Cell membrane</keyword>
<evidence type="ECO:0000313" key="13">
    <source>
        <dbReference type="Proteomes" id="UP000242733"/>
    </source>
</evidence>
<organism evidence="12 13">
    <name type="scientific">Neptuniibacter caesariensis</name>
    <dbReference type="NCBI Taxonomy" id="207954"/>
    <lineage>
        <taxon>Bacteria</taxon>
        <taxon>Pseudomonadati</taxon>
        <taxon>Pseudomonadota</taxon>
        <taxon>Gammaproteobacteria</taxon>
        <taxon>Oceanospirillales</taxon>
        <taxon>Oceanospirillaceae</taxon>
        <taxon>Neptuniibacter</taxon>
    </lineage>
</organism>
<dbReference type="GO" id="GO:0006508">
    <property type="term" value="P:proteolysis"/>
    <property type="evidence" value="ECO:0007669"/>
    <property type="project" value="UniProtKB-KW"/>
</dbReference>
<keyword evidence="4 9" id="KW-0812">Transmembrane</keyword>
<evidence type="ECO:0000256" key="5">
    <source>
        <dbReference type="ARBA" id="ARBA00022750"/>
    </source>
</evidence>
<comment type="similarity">
    <text evidence="1 9 11">Belongs to the peptidase A8 family.</text>
</comment>
<dbReference type="PANTHER" id="PTHR33695">
    <property type="entry name" value="LIPOPROTEIN SIGNAL PEPTIDASE"/>
    <property type="match status" value="1"/>
</dbReference>
<comment type="pathway">
    <text evidence="9">Protein modification; lipoprotein biosynthesis (signal peptide cleavage).</text>
</comment>
<evidence type="ECO:0000256" key="10">
    <source>
        <dbReference type="RuleBase" id="RU000594"/>
    </source>
</evidence>
<reference evidence="12 13" key="1">
    <citation type="submission" date="2017-10" db="EMBL/GenBank/DDBJ databases">
        <title>Novel microbial diversity and functional potential in the marine mammal oral microbiome.</title>
        <authorList>
            <person name="Dudek N.K."/>
            <person name="Sun C.L."/>
            <person name="Burstein D."/>
            <person name="Kantor R.S."/>
            <person name="Aliaga Goltsman D.S."/>
            <person name="Bik E.M."/>
            <person name="Thomas B.C."/>
            <person name="Banfield J.F."/>
            <person name="Relman D.A."/>
        </authorList>
    </citation>
    <scope>NUCLEOTIDE SEQUENCE [LARGE SCALE GENOMIC DNA]</scope>
    <source>
        <strain evidence="12">DOLJORAL78_49_30</strain>
    </source>
</reference>
<dbReference type="GO" id="GO:0004190">
    <property type="term" value="F:aspartic-type endopeptidase activity"/>
    <property type="evidence" value="ECO:0007669"/>
    <property type="project" value="UniProtKB-UniRule"/>
</dbReference>
<keyword evidence="8 9" id="KW-0472">Membrane</keyword>
<dbReference type="Pfam" id="PF01252">
    <property type="entry name" value="Peptidase_A8"/>
    <property type="match status" value="1"/>
</dbReference>
<keyword evidence="5 9" id="KW-0064">Aspartyl protease</keyword>